<keyword evidence="7" id="KW-1185">Reference proteome</keyword>
<feature type="domain" description="HTH tetR-type" evidence="5">
    <location>
        <begin position="9"/>
        <end position="69"/>
    </location>
</feature>
<protein>
    <submittedName>
        <fullName evidence="6">Transcriptional regulator, TetR family</fullName>
    </submittedName>
</protein>
<evidence type="ECO:0000256" key="2">
    <source>
        <dbReference type="ARBA" id="ARBA00023125"/>
    </source>
</evidence>
<evidence type="ECO:0000313" key="7">
    <source>
        <dbReference type="Proteomes" id="UP000187059"/>
    </source>
</evidence>
<evidence type="ECO:0000256" key="3">
    <source>
        <dbReference type="ARBA" id="ARBA00023163"/>
    </source>
</evidence>
<keyword evidence="2 4" id="KW-0238">DNA-binding</keyword>
<dbReference type="SUPFAM" id="SSF48498">
    <property type="entry name" value="Tetracyclin repressor-like, C-terminal domain"/>
    <property type="match status" value="1"/>
</dbReference>
<keyword evidence="1" id="KW-0805">Transcription regulation</keyword>
<proteinExistence type="predicted"/>
<dbReference type="OrthoDB" id="9805134at2"/>
<evidence type="ECO:0000259" key="5">
    <source>
        <dbReference type="PROSITE" id="PS50977"/>
    </source>
</evidence>
<dbReference type="Gene3D" id="1.10.357.10">
    <property type="entry name" value="Tetracycline Repressor, domain 2"/>
    <property type="match status" value="1"/>
</dbReference>
<accession>A0A1P8UV05</accession>
<dbReference type="Proteomes" id="UP000187059">
    <property type="component" value="Chromosome"/>
</dbReference>
<dbReference type="KEGG" id="paby:Ga0080574_TMP2889"/>
<evidence type="ECO:0000256" key="1">
    <source>
        <dbReference type="ARBA" id="ARBA00023015"/>
    </source>
</evidence>
<dbReference type="Pfam" id="PF00440">
    <property type="entry name" value="TetR_N"/>
    <property type="match status" value="1"/>
</dbReference>
<dbReference type="PROSITE" id="PS50977">
    <property type="entry name" value="HTH_TETR_2"/>
    <property type="match status" value="1"/>
</dbReference>
<dbReference type="PANTHER" id="PTHR47506">
    <property type="entry name" value="TRANSCRIPTIONAL REGULATORY PROTEIN"/>
    <property type="match status" value="1"/>
</dbReference>
<evidence type="ECO:0000256" key="4">
    <source>
        <dbReference type="PROSITE-ProRule" id="PRU00335"/>
    </source>
</evidence>
<dbReference type="InterPro" id="IPR009057">
    <property type="entry name" value="Homeodomain-like_sf"/>
</dbReference>
<dbReference type="STRING" id="1250539.Ga0080574_TMP2889"/>
<dbReference type="PANTHER" id="PTHR47506:SF7">
    <property type="entry name" value="TRANSCRIPTIONAL REGULATORY PROTEIN"/>
    <property type="match status" value="1"/>
</dbReference>
<dbReference type="GO" id="GO:0003677">
    <property type="term" value="F:DNA binding"/>
    <property type="evidence" value="ECO:0007669"/>
    <property type="project" value="UniProtKB-UniRule"/>
</dbReference>
<dbReference type="SUPFAM" id="SSF46689">
    <property type="entry name" value="Homeodomain-like"/>
    <property type="match status" value="1"/>
</dbReference>
<gene>
    <name evidence="6" type="ORF">Ga0080574_TMP2889</name>
</gene>
<dbReference type="AlphaFoldDB" id="A0A1P8UV05"/>
<keyword evidence="3" id="KW-0804">Transcription</keyword>
<dbReference type="Gene3D" id="1.10.10.60">
    <property type="entry name" value="Homeodomain-like"/>
    <property type="match status" value="1"/>
</dbReference>
<dbReference type="RefSeq" id="WP_076700827.1">
    <property type="nucleotide sequence ID" value="NZ_CP015093.1"/>
</dbReference>
<reference evidence="6 7" key="1">
    <citation type="submission" date="2016-04" db="EMBL/GenBank/DDBJ databases">
        <title>Deep-sea bacteria in the southern Pacific.</title>
        <authorList>
            <person name="Tang K."/>
        </authorList>
    </citation>
    <scope>NUCLEOTIDE SEQUENCE [LARGE SCALE GENOMIC DNA]</scope>
    <source>
        <strain evidence="6 7">JLT2014</strain>
    </source>
</reference>
<sequence>MRMSRQDAAQNRTRVVRTAGEMFREHGYDGVGIAALMQAAGLTNGAFYKQFASKEALLAEATEDALARNAEAWETVLQEAEGDPLAAVARWYLSKPHLSHRGLGCTYATLGAEAPRHEVPVREAFDAGLRKTLSQIAEAAAETGTPASEAAAIRLLSRLVGALVLARAVSDPALAQDILTTNANAEDTP</sequence>
<dbReference type="EMBL" id="CP015093">
    <property type="protein sequence ID" value="APZ53223.1"/>
    <property type="molecule type" value="Genomic_DNA"/>
</dbReference>
<feature type="DNA-binding region" description="H-T-H motif" evidence="4">
    <location>
        <begin position="32"/>
        <end position="51"/>
    </location>
</feature>
<dbReference type="InterPro" id="IPR001647">
    <property type="entry name" value="HTH_TetR"/>
</dbReference>
<dbReference type="PRINTS" id="PR00455">
    <property type="entry name" value="HTHTETR"/>
</dbReference>
<evidence type="ECO:0000313" key="6">
    <source>
        <dbReference type="EMBL" id="APZ53223.1"/>
    </source>
</evidence>
<dbReference type="InterPro" id="IPR036271">
    <property type="entry name" value="Tet_transcr_reg_TetR-rel_C_sf"/>
</dbReference>
<name>A0A1P8UV05_9RHOB</name>
<organism evidence="6 7">
    <name type="scientific">Salipiger abyssi</name>
    <dbReference type="NCBI Taxonomy" id="1250539"/>
    <lineage>
        <taxon>Bacteria</taxon>
        <taxon>Pseudomonadati</taxon>
        <taxon>Pseudomonadota</taxon>
        <taxon>Alphaproteobacteria</taxon>
        <taxon>Rhodobacterales</taxon>
        <taxon>Roseobacteraceae</taxon>
        <taxon>Salipiger</taxon>
    </lineage>
</organism>